<evidence type="ECO:0000313" key="3">
    <source>
        <dbReference type="Proteomes" id="UP000812270"/>
    </source>
</evidence>
<dbReference type="EMBL" id="JAHSPG010000013">
    <property type="protein sequence ID" value="MBV4358787.1"/>
    <property type="molecule type" value="Genomic_DNA"/>
</dbReference>
<dbReference type="PANTHER" id="PTHR43236">
    <property type="entry name" value="ANTITOXIN HIGA1"/>
    <property type="match status" value="1"/>
</dbReference>
<gene>
    <name evidence="2" type="ORF">KTO63_16600</name>
</gene>
<protein>
    <submittedName>
        <fullName evidence="2">ImmA/IrrE family metallo-endopeptidase</fullName>
    </submittedName>
</protein>
<keyword evidence="3" id="KW-1185">Reference proteome</keyword>
<dbReference type="InterPro" id="IPR052345">
    <property type="entry name" value="Rad_response_metalloprotease"/>
</dbReference>
<dbReference type="PANTHER" id="PTHR43236:SF2">
    <property type="entry name" value="BLL0069 PROTEIN"/>
    <property type="match status" value="1"/>
</dbReference>
<dbReference type="RefSeq" id="WP_217792507.1">
    <property type="nucleotide sequence ID" value="NZ_JAHSPG010000013.1"/>
</dbReference>
<accession>A0A9E2W8W3</accession>
<evidence type="ECO:0000259" key="1">
    <source>
        <dbReference type="Pfam" id="PF06114"/>
    </source>
</evidence>
<proteinExistence type="predicted"/>
<dbReference type="InterPro" id="IPR010359">
    <property type="entry name" value="IrrE_HExxH"/>
</dbReference>
<feature type="domain" description="IrrE N-terminal-like" evidence="1">
    <location>
        <begin position="32"/>
        <end position="150"/>
    </location>
</feature>
<organism evidence="2 3">
    <name type="scientific">Pinibacter aurantiacus</name>
    <dbReference type="NCBI Taxonomy" id="2851599"/>
    <lineage>
        <taxon>Bacteria</taxon>
        <taxon>Pseudomonadati</taxon>
        <taxon>Bacteroidota</taxon>
        <taxon>Chitinophagia</taxon>
        <taxon>Chitinophagales</taxon>
        <taxon>Chitinophagaceae</taxon>
        <taxon>Pinibacter</taxon>
    </lineage>
</organism>
<dbReference type="AlphaFoldDB" id="A0A9E2W8W3"/>
<sequence>MINPSKAAVTLLNELGWREPSDMSMEDIAWSLGLVVRFKELDGSQGRILMNEDDGIITINSNITYQPKINYIIAHEIGHSQLHRHLALFNDSEKTLSEWYAQGPHEKEANSFAAELLMPTELFTRKVKNKKLSLTLIEEIGSYFGASKTATFLRYRELGEFPVMIIFIENGIIKWKSTSYDFPYKWLSYGTKVPPYTVAGDYYYRQVEENRPAKVDAIEWFPDDYICQQNENAKLWEQCFPSTTNSIVTCLWTA</sequence>
<dbReference type="Pfam" id="PF06114">
    <property type="entry name" value="Peptidase_M78"/>
    <property type="match status" value="1"/>
</dbReference>
<evidence type="ECO:0000313" key="2">
    <source>
        <dbReference type="EMBL" id="MBV4358787.1"/>
    </source>
</evidence>
<name>A0A9E2W8W3_9BACT</name>
<reference evidence="2" key="1">
    <citation type="submission" date="2021-06" db="EMBL/GenBank/DDBJ databases">
        <authorList>
            <person name="Huq M.A."/>
        </authorList>
    </citation>
    <scope>NUCLEOTIDE SEQUENCE</scope>
    <source>
        <strain evidence="2">MAH-26</strain>
    </source>
</reference>
<comment type="caution">
    <text evidence="2">The sequence shown here is derived from an EMBL/GenBank/DDBJ whole genome shotgun (WGS) entry which is preliminary data.</text>
</comment>
<dbReference type="Proteomes" id="UP000812270">
    <property type="component" value="Unassembled WGS sequence"/>
</dbReference>